<dbReference type="Proteomes" id="UP001352852">
    <property type="component" value="Unassembled WGS sequence"/>
</dbReference>
<sequence>MPTESQEMEDLTVETQELKPQFLWPSVTSFQPTNAKIQSVERFPESTTHATFIPHPLSPLVKAKVKHLEDGFPTIKGDPRTFSFVSQYNDTFKRLIGQPAQPVEKHCSSVCIGNPAKSTQRETTYTASYLQPPVCRPQQTKDQLVFKPRNFYKDCWTTTFREDFKSHKHEPVVQVQTSRNVTSVSRGDTDKERNAERMSVTTNKFFFPDPIGPYSLLCLPDPDMITKSQVHFGPTSPPGQSYTTTTSEQYSKKEGGRAKPAINPRSNILSGPEHGPHISTSMADYIPLKSSKQGMCQTQQKTNLKFPLSKTHFSTTHSEDYTAKPLILQRSAHDQFCSHFMLK</sequence>
<accession>A0ABU7EZ99</accession>
<organism evidence="2 3">
    <name type="scientific">Characodon lateralis</name>
    <dbReference type="NCBI Taxonomy" id="208331"/>
    <lineage>
        <taxon>Eukaryota</taxon>
        <taxon>Metazoa</taxon>
        <taxon>Chordata</taxon>
        <taxon>Craniata</taxon>
        <taxon>Vertebrata</taxon>
        <taxon>Euteleostomi</taxon>
        <taxon>Actinopterygii</taxon>
        <taxon>Neopterygii</taxon>
        <taxon>Teleostei</taxon>
        <taxon>Neoteleostei</taxon>
        <taxon>Acanthomorphata</taxon>
        <taxon>Ovalentaria</taxon>
        <taxon>Atherinomorphae</taxon>
        <taxon>Cyprinodontiformes</taxon>
        <taxon>Goodeidae</taxon>
        <taxon>Characodon</taxon>
    </lineage>
</organism>
<comment type="caution">
    <text evidence="2">The sequence shown here is derived from an EMBL/GenBank/DDBJ whole genome shotgun (WGS) entry which is preliminary data.</text>
</comment>
<proteinExistence type="predicted"/>
<gene>
    <name evidence="2" type="ORF">CHARACLAT_000667</name>
</gene>
<dbReference type="PANTHER" id="PTHR34828:SF1">
    <property type="entry name" value="TESTIS-EXPRESSED PROTEIN 45"/>
    <property type="match status" value="1"/>
</dbReference>
<dbReference type="EMBL" id="JAHUTJ010073798">
    <property type="protein sequence ID" value="MED6292482.1"/>
    <property type="molecule type" value="Genomic_DNA"/>
</dbReference>
<name>A0ABU7EZ99_9TELE</name>
<evidence type="ECO:0000313" key="3">
    <source>
        <dbReference type="Proteomes" id="UP001352852"/>
    </source>
</evidence>
<feature type="region of interest" description="Disordered" evidence="1">
    <location>
        <begin position="175"/>
        <end position="194"/>
    </location>
</feature>
<feature type="compositionally biased region" description="Low complexity" evidence="1">
    <location>
        <begin position="240"/>
        <end position="249"/>
    </location>
</feature>
<protein>
    <submittedName>
        <fullName evidence="2">Uncharacterized protein</fullName>
    </submittedName>
</protein>
<feature type="region of interest" description="Disordered" evidence="1">
    <location>
        <begin position="233"/>
        <end position="273"/>
    </location>
</feature>
<evidence type="ECO:0000256" key="1">
    <source>
        <dbReference type="SAM" id="MobiDB-lite"/>
    </source>
</evidence>
<feature type="compositionally biased region" description="Polar residues" evidence="1">
    <location>
        <begin position="175"/>
        <end position="186"/>
    </location>
</feature>
<keyword evidence="3" id="KW-1185">Reference proteome</keyword>
<reference evidence="2 3" key="1">
    <citation type="submission" date="2021-06" db="EMBL/GenBank/DDBJ databases">
        <authorList>
            <person name="Palmer J.M."/>
        </authorList>
    </citation>
    <scope>NUCLEOTIDE SEQUENCE [LARGE SCALE GENOMIC DNA]</scope>
    <source>
        <strain evidence="2 3">CL_MEX2019</strain>
        <tissue evidence="2">Muscle</tissue>
    </source>
</reference>
<dbReference type="InterPro" id="IPR028001">
    <property type="entry name" value="SAXO5"/>
</dbReference>
<evidence type="ECO:0000313" key="2">
    <source>
        <dbReference type="EMBL" id="MED6292482.1"/>
    </source>
</evidence>
<dbReference type="PANTHER" id="PTHR34828">
    <property type="entry name" value="TESTIS-EXPRESSED PROTEIN 45"/>
    <property type="match status" value="1"/>
</dbReference>